<dbReference type="EMBL" id="JADFTS010000008">
    <property type="protein sequence ID" value="KAF9594857.1"/>
    <property type="molecule type" value="Genomic_DNA"/>
</dbReference>
<protein>
    <submittedName>
        <fullName evidence="2">Uncharacterized protein</fullName>
    </submittedName>
</protein>
<dbReference type="GO" id="GO:0005783">
    <property type="term" value="C:endoplasmic reticulum"/>
    <property type="evidence" value="ECO:0007669"/>
    <property type="project" value="TreeGrafter"/>
</dbReference>
<dbReference type="OrthoDB" id="427280at2759"/>
<dbReference type="CDD" id="cd02982">
    <property type="entry name" value="PDI_b'_family"/>
    <property type="match status" value="1"/>
</dbReference>
<dbReference type="GO" id="GO:0006457">
    <property type="term" value="P:protein folding"/>
    <property type="evidence" value="ECO:0007669"/>
    <property type="project" value="TreeGrafter"/>
</dbReference>
<name>A0A835HAT3_9MAGN</name>
<keyword evidence="3" id="KW-1185">Reference proteome</keyword>
<organism evidence="2 3">
    <name type="scientific">Coptis chinensis</name>
    <dbReference type="NCBI Taxonomy" id="261450"/>
    <lineage>
        <taxon>Eukaryota</taxon>
        <taxon>Viridiplantae</taxon>
        <taxon>Streptophyta</taxon>
        <taxon>Embryophyta</taxon>
        <taxon>Tracheophyta</taxon>
        <taxon>Spermatophyta</taxon>
        <taxon>Magnoliopsida</taxon>
        <taxon>Ranunculales</taxon>
        <taxon>Ranunculaceae</taxon>
        <taxon>Coptidoideae</taxon>
        <taxon>Coptis</taxon>
    </lineage>
</organism>
<dbReference type="SUPFAM" id="SSF52833">
    <property type="entry name" value="Thioredoxin-like"/>
    <property type="match status" value="2"/>
</dbReference>
<feature type="non-terminal residue" evidence="2">
    <location>
        <position position="387"/>
    </location>
</feature>
<comment type="similarity">
    <text evidence="1">Belongs to the protein disulfide isomerase family.</text>
</comment>
<dbReference type="Gene3D" id="3.40.30.10">
    <property type="entry name" value="Glutaredoxin"/>
    <property type="match status" value="2"/>
</dbReference>
<dbReference type="GO" id="GO:0034976">
    <property type="term" value="P:response to endoplasmic reticulum stress"/>
    <property type="evidence" value="ECO:0007669"/>
    <property type="project" value="TreeGrafter"/>
</dbReference>
<dbReference type="Proteomes" id="UP000631114">
    <property type="component" value="Unassembled WGS sequence"/>
</dbReference>
<gene>
    <name evidence="2" type="ORF">IFM89_034840</name>
</gene>
<evidence type="ECO:0000256" key="1">
    <source>
        <dbReference type="ARBA" id="ARBA00006347"/>
    </source>
</evidence>
<dbReference type="GO" id="GO:0003756">
    <property type="term" value="F:protein disulfide isomerase activity"/>
    <property type="evidence" value="ECO:0007669"/>
    <property type="project" value="TreeGrafter"/>
</dbReference>
<comment type="caution">
    <text evidence="2">The sequence shown here is derived from an EMBL/GenBank/DDBJ whole genome shotgun (WGS) entry which is preliminary data.</text>
</comment>
<accession>A0A835HAT3</accession>
<sequence>SIPLVFESLFRDLCHVRCACMAGSTCLLEAGGRHCACGLVVKSLSRDLCHLSLYQHACGPVVDSPYRDLCNIGCTRMADLDSELAYPMLYFFVDKLHKSYSGHKAKDAIVSSVKKITGPGAFNIATLQDAELIFNSENKLVYAFLDSLVGPDSNQLCAASRREDDINVYQTDSPDVAKFFHIDPNAKHPALDLVKKEDEEFLHFAKFAKENKIPLLISLNKENAASVLEKNKIKKLIILCGTSKSSNKVIPTLQEAAKFFKGKLIFVYLDLENKEFGKEASQFFGISGDGPQVILFSCSLCDDAKKYRFNDEITLHSIKAFGEDFLGDKPKPFYKSEPIPNSNDKDVKIVVGTNFDTIVYDDSKVVLLFFFFANTIYITYPSNQNRG</sequence>
<dbReference type="InterPro" id="IPR036249">
    <property type="entry name" value="Thioredoxin-like_sf"/>
</dbReference>
<dbReference type="Pfam" id="PF13848">
    <property type="entry name" value="Thioredoxin_6"/>
    <property type="match status" value="1"/>
</dbReference>
<dbReference type="CDD" id="cd02981">
    <property type="entry name" value="PDI_b_family"/>
    <property type="match status" value="1"/>
</dbReference>
<dbReference type="AlphaFoldDB" id="A0A835HAT3"/>
<proteinExistence type="inferred from homology"/>
<evidence type="ECO:0000313" key="2">
    <source>
        <dbReference type="EMBL" id="KAF9594857.1"/>
    </source>
</evidence>
<reference evidence="2 3" key="1">
    <citation type="submission" date="2020-10" db="EMBL/GenBank/DDBJ databases">
        <title>The Coptis chinensis genome and diversification of protoberbering-type alkaloids.</title>
        <authorList>
            <person name="Wang B."/>
            <person name="Shu S."/>
            <person name="Song C."/>
            <person name="Liu Y."/>
        </authorList>
    </citation>
    <scope>NUCLEOTIDE SEQUENCE [LARGE SCALE GENOMIC DNA]</scope>
    <source>
        <strain evidence="2">HL-2020</strain>
        <tissue evidence="2">Leaf</tissue>
    </source>
</reference>
<dbReference type="PANTHER" id="PTHR18929:SF246">
    <property type="entry name" value="PROTEIN DISULFIDE ISOMERASE-LIKE 1-4"/>
    <property type="match status" value="1"/>
</dbReference>
<evidence type="ECO:0000313" key="3">
    <source>
        <dbReference type="Proteomes" id="UP000631114"/>
    </source>
</evidence>
<dbReference type="PANTHER" id="PTHR18929">
    <property type="entry name" value="PROTEIN DISULFIDE ISOMERASE"/>
    <property type="match status" value="1"/>
</dbReference>